<dbReference type="GO" id="GO:0005762">
    <property type="term" value="C:mitochondrial large ribosomal subunit"/>
    <property type="evidence" value="ECO:0007669"/>
    <property type="project" value="TreeGrafter"/>
</dbReference>
<evidence type="ECO:0000256" key="2">
    <source>
        <dbReference type="ARBA" id="ARBA00022980"/>
    </source>
</evidence>
<name>A0A8H7TTZ0_BIOOC</name>
<evidence type="ECO:0000313" key="7">
    <source>
        <dbReference type="Proteomes" id="UP000616885"/>
    </source>
</evidence>
<evidence type="ECO:0000313" key="6">
    <source>
        <dbReference type="EMBL" id="KAF9759260.1"/>
    </source>
</evidence>
<dbReference type="GO" id="GO:0003735">
    <property type="term" value="F:structural constituent of ribosome"/>
    <property type="evidence" value="ECO:0007669"/>
    <property type="project" value="InterPro"/>
</dbReference>
<dbReference type="Gene3D" id="3.30.70.330">
    <property type="match status" value="1"/>
</dbReference>
<evidence type="ECO:0000256" key="5">
    <source>
        <dbReference type="SAM" id="MobiDB-lite"/>
    </source>
</evidence>
<accession>A0A8H7TTZ0</accession>
<dbReference type="EMBL" id="JADCTT010000001">
    <property type="protein sequence ID" value="KAF9759260.1"/>
    <property type="molecule type" value="Genomic_DNA"/>
</dbReference>
<comment type="similarity">
    <text evidence="1">Belongs to the universal ribosomal protein uL23 family.</text>
</comment>
<evidence type="ECO:0000256" key="3">
    <source>
        <dbReference type="ARBA" id="ARBA00023274"/>
    </source>
</evidence>
<keyword evidence="2" id="KW-0689">Ribosomal protein</keyword>
<feature type="compositionally biased region" description="Basic and acidic residues" evidence="5">
    <location>
        <begin position="195"/>
        <end position="215"/>
    </location>
</feature>
<feature type="region of interest" description="Disordered" evidence="5">
    <location>
        <begin position="189"/>
        <end position="215"/>
    </location>
</feature>
<dbReference type="InterPro" id="IPR013025">
    <property type="entry name" value="Ribosomal_uL23-like"/>
</dbReference>
<keyword evidence="3" id="KW-0687">Ribonucleoprotein</keyword>
<evidence type="ECO:0000256" key="4">
    <source>
        <dbReference type="ARBA" id="ARBA00039977"/>
    </source>
</evidence>
<evidence type="ECO:0000256" key="1">
    <source>
        <dbReference type="ARBA" id="ARBA00006700"/>
    </source>
</evidence>
<reference evidence="6" key="1">
    <citation type="submission" date="2020-10" db="EMBL/GenBank/DDBJ databases">
        <title>High-Quality Genome Resource of Clonostachys rosea strain S41 by Oxford Nanopore Long-Read Sequencing.</title>
        <authorList>
            <person name="Wang H."/>
        </authorList>
    </citation>
    <scope>NUCLEOTIDE SEQUENCE</scope>
    <source>
        <strain evidence="6">S41</strain>
    </source>
</reference>
<dbReference type="AlphaFoldDB" id="A0A8H7TTZ0"/>
<dbReference type="PANTHER" id="PTHR12059:SF5">
    <property type="entry name" value="LARGE RIBOSOMAL SUBUNIT PROTEIN UL23M"/>
    <property type="match status" value="1"/>
</dbReference>
<dbReference type="SUPFAM" id="SSF54189">
    <property type="entry name" value="Ribosomal proteins S24e, L23 and L15e"/>
    <property type="match status" value="1"/>
</dbReference>
<comment type="caution">
    <text evidence="6">The sequence shown here is derived from an EMBL/GenBank/DDBJ whole genome shotgun (WGS) entry which is preliminary data.</text>
</comment>
<dbReference type="GO" id="GO:0032543">
    <property type="term" value="P:mitochondrial translation"/>
    <property type="evidence" value="ECO:0007669"/>
    <property type="project" value="TreeGrafter"/>
</dbReference>
<dbReference type="Proteomes" id="UP000616885">
    <property type="component" value="Unassembled WGS sequence"/>
</dbReference>
<dbReference type="PANTHER" id="PTHR12059">
    <property type="entry name" value="RIBOSOMAL PROTEIN L23-RELATED"/>
    <property type="match status" value="1"/>
</dbReference>
<gene>
    <name evidence="6" type="ORF">IM811_000954</name>
</gene>
<proteinExistence type="inferred from homology"/>
<dbReference type="Pfam" id="PF00276">
    <property type="entry name" value="Ribosomal_L23"/>
    <property type="match status" value="1"/>
</dbReference>
<dbReference type="InterPro" id="IPR012678">
    <property type="entry name" value="Ribosomal_uL23/eL15/eS24_sf"/>
</dbReference>
<organism evidence="6 7">
    <name type="scientific">Bionectria ochroleuca</name>
    <name type="common">Gliocladium roseum</name>
    <dbReference type="NCBI Taxonomy" id="29856"/>
    <lineage>
        <taxon>Eukaryota</taxon>
        <taxon>Fungi</taxon>
        <taxon>Dikarya</taxon>
        <taxon>Ascomycota</taxon>
        <taxon>Pezizomycotina</taxon>
        <taxon>Sordariomycetes</taxon>
        <taxon>Hypocreomycetidae</taxon>
        <taxon>Hypocreales</taxon>
        <taxon>Bionectriaceae</taxon>
        <taxon>Clonostachys</taxon>
    </lineage>
</organism>
<dbReference type="InterPro" id="IPR012677">
    <property type="entry name" value="Nucleotide-bd_a/b_plait_sf"/>
</dbReference>
<sequence length="215" mass="25454">MAEAVSVAAKQLPKFKLGKKQVFLPNHVITFLRKDHLPPNEACFHVPLTFTKFDLRDYLWNLYNVEVTKVRSYVKELPLTQKPGTRMWYRPRAQKIMTVQLAKPFQWPEVPTNTEAWSKEMFDLREEKYEENNKAQTEKQKMQLPMKSRQPIAHERKELSKLAKQMLTGNVKWSNDVILDPKWDSILEQATQQKQTKEESKEESKETEPQEQKKP</sequence>
<protein>
    <recommendedName>
        <fullName evidence="4">Large ribosomal subunit protein uL23m</fullName>
    </recommendedName>
</protein>